<dbReference type="InterPro" id="IPR003595">
    <property type="entry name" value="Tyr_Pase_cat"/>
</dbReference>
<dbReference type="PROSITE" id="PS50055">
    <property type="entry name" value="TYR_PHOSPHATASE_PTP"/>
    <property type="match status" value="1"/>
</dbReference>
<dbReference type="Gene3D" id="3.90.190.10">
    <property type="entry name" value="Protein tyrosine phosphatase superfamily"/>
    <property type="match status" value="1"/>
</dbReference>
<dbReference type="Proteomes" id="UP000887565">
    <property type="component" value="Unplaced"/>
</dbReference>
<dbReference type="PRINTS" id="PR00700">
    <property type="entry name" value="PRTYPHPHTASE"/>
</dbReference>
<dbReference type="WBParaSite" id="nRc.2.0.1.t31735-RA">
    <property type="protein sequence ID" value="nRc.2.0.1.t31735-RA"/>
    <property type="gene ID" value="nRc.2.0.1.g31735"/>
</dbReference>
<dbReference type="SMART" id="SM00194">
    <property type="entry name" value="PTPc"/>
    <property type="match status" value="1"/>
</dbReference>
<feature type="domain" description="Tyrosine-protein phosphatase" evidence="1">
    <location>
        <begin position="70"/>
        <end position="337"/>
    </location>
</feature>
<dbReference type="GO" id="GO:0004725">
    <property type="term" value="F:protein tyrosine phosphatase activity"/>
    <property type="evidence" value="ECO:0007669"/>
    <property type="project" value="InterPro"/>
</dbReference>
<sequence>MSSSTLKLAAVLLSNHSFLSEANVIMTNFDFVREIPVAVLHAQYTEVQNCLRDTFLQWFDSVKKQGAGRIEADFASLESLLESHGQTYETWNKNSNYNRYHDMPCFERTRVVLRDTLSPDYVHANFVSGYKRPNAYILTQGPTDSTCCDIWRMIWQERVATVVMLTRFSECGRNKCARYFPMNSETDFRAGIFRISYVKGDKRSSCRATLLRLTNLLTGESRFVVHVWYMLWPDQGVPENVVNLRKFMNYVKCINISVSRTFYPEQLHPRGPPICFHCSAGIGRSAVCVVLDIVTEMMNHGDFMDPLQVIRELRVERYHAIHTKIQLLFIYDYIIQLTRHKRFNLLTKS</sequence>
<dbReference type="InterPro" id="IPR016130">
    <property type="entry name" value="Tyr_Pase_AS"/>
</dbReference>
<organism evidence="3 4">
    <name type="scientific">Romanomermis culicivorax</name>
    <name type="common">Nematode worm</name>
    <dbReference type="NCBI Taxonomy" id="13658"/>
    <lineage>
        <taxon>Eukaryota</taxon>
        <taxon>Metazoa</taxon>
        <taxon>Ecdysozoa</taxon>
        <taxon>Nematoda</taxon>
        <taxon>Enoplea</taxon>
        <taxon>Dorylaimia</taxon>
        <taxon>Mermithida</taxon>
        <taxon>Mermithoidea</taxon>
        <taxon>Mermithidae</taxon>
        <taxon>Romanomermis</taxon>
    </lineage>
</organism>
<evidence type="ECO:0000313" key="3">
    <source>
        <dbReference type="Proteomes" id="UP000887565"/>
    </source>
</evidence>
<dbReference type="PROSITE" id="PS00383">
    <property type="entry name" value="TYR_PHOSPHATASE_1"/>
    <property type="match status" value="1"/>
</dbReference>
<keyword evidence="3" id="KW-1185">Reference proteome</keyword>
<dbReference type="PANTHER" id="PTHR46163">
    <property type="entry name" value="TYROSINE-PROTEIN PHOSPHATASE-RELATED"/>
    <property type="match status" value="1"/>
</dbReference>
<dbReference type="Pfam" id="PF00102">
    <property type="entry name" value="Y_phosphatase"/>
    <property type="match status" value="1"/>
</dbReference>
<evidence type="ECO:0000313" key="4">
    <source>
        <dbReference type="WBParaSite" id="nRc.2.0.1.t31735-RA"/>
    </source>
</evidence>
<dbReference type="InterPro" id="IPR052782">
    <property type="entry name" value="Oocyte-zygote_transition_reg"/>
</dbReference>
<evidence type="ECO:0000259" key="1">
    <source>
        <dbReference type="PROSITE" id="PS50055"/>
    </source>
</evidence>
<protein>
    <submittedName>
        <fullName evidence="4">Protein tyrosine phosphatase</fullName>
    </submittedName>
</protein>
<dbReference type="SMART" id="SM00404">
    <property type="entry name" value="PTPc_motif"/>
    <property type="match status" value="1"/>
</dbReference>
<dbReference type="CDD" id="cd00047">
    <property type="entry name" value="PTPc"/>
    <property type="match status" value="1"/>
</dbReference>
<dbReference type="InterPro" id="IPR000242">
    <property type="entry name" value="PTP_cat"/>
</dbReference>
<dbReference type="InterPro" id="IPR029021">
    <property type="entry name" value="Prot-tyrosine_phosphatase-like"/>
</dbReference>
<dbReference type="OMA" id="ETKQYGK"/>
<dbReference type="InterPro" id="IPR000387">
    <property type="entry name" value="Tyr_Pase_dom"/>
</dbReference>
<proteinExistence type="predicted"/>
<dbReference type="AlphaFoldDB" id="A0A915K0K3"/>
<accession>A0A915K0K3</accession>
<evidence type="ECO:0000259" key="2">
    <source>
        <dbReference type="PROSITE" id="PS50056"/>
    </source>
</evidence>
<feature type="domain" description="Tyrosine specific protein phosphatases" evidence="2">
    <location>
        <begin position="245"/>
        <end position="328"/>
    </location>
</feature>
<dbReference type="SUPFAM" id="SSF52799">
    <property type="entry name" value="(Phosphotyrosine protein) phosphatases II"/>
    <property type="match status" value="1"/>
</dbReference>
<dbReference type="PROSITE" id="PS50056">
    <property type="entry name" value="TYR_PHOSPHATASE_2"/>
    <property type="match status" value="1"/>
</dbReference>
<name>A0A915K0K3_ROMCU</name>
<reference evidence="4" key="1">
    <citation type="submission" date="2022-11" db="UniProtKB">
        <authorList>
            <consortium name="WormBaseParasite"/>
        </authorList>
    </citation>
    <scope>IDENTIFICATION</scope>
</reference>